<keyword evidence="1" id="KW-0812">Transmembrane</keyword>
<evidence type="ECO:0000313" key="3">
    <source>
        <dbReference type="Proteomes" id="UP001274830"/>
    </source>
</evidence>
<evidence type="ECO:0000313" key="2">
    <source>
        <dbReference type="EMBL" id="KAK3678485.1"/>
    </source>
</evidence>
<organism evidence="2 3">
    <name type="scientific">Recurvomyces mirabilis</name>
    <dbReference type="NCBI Taxonomy" id="574656"/>
    <lineage>
        <taxon>Eukaryota</taxon>
        <taxon>Fungi</taxon>
        <taxon>Dikarya</taxon>
        <taxon>Ascomycota</taxon>
        <taxon>Pezizomycotina</taxon>
        <taxon>Dothideomycetes</taxon>
        <taxon>Dothideomycetidae</taxon>
        <taxon>Mycosphaerellales</taxon>
        <taxon>Teratosphaeriaceae</taxon>
        <taxon>Recurvomyces</taxon>
    </lineage>
</organism>
<feature type="transmembrane region" description="Helical" evidence="1">
    <location>
        <begin position="554"/>
        <end position="575"/>
    </location>
</feature>
<keyword evidence="3" id="KW-1185">Reference proteome</keyword>
<feature type="transmembrane region" description="Helical" evidence="1">
    <location>
        <begin position="521"/>
        <end position="542"/>
    </location>
</feature>
<keyword evidence="1" id="KW-1133">Transmembrane helix</keyword>
<name>A0AAE1C536_9PEZI</name>
<feature type="transmembrane region" description="Helical" evidence="1">
    <location>
        <begin position="455"/>
        <end position="473"/>
    </location>
</feature>
<protein>
    <submittedName>
        <fullName evidence="2">Uncharacterized protein</fullName>
    </submittedName>
</protein>
<dbReference type="Proteomes" id="UP001274830">
    <property type="component" value="Unassembled WGS sequence"/>
</dbReference>
<comment type="caution">
    <text evidence="2">The sequence shown here is derived from an EMBL/GenBank/DDBJ whole genome shotgun (WGS) entry which is preliminary data.</text>
</comment>
<sequence length="640" mass="70724">MRDTYLTVSEVRIPPIPIESYSYLNAKSDAIGWAPLPNGEMIEEPPGWAHGGVAPAGPAYEGQPAREENVIILWEAGCGAIELYPGQVSLERLEDQRNCTQACLDVLTGPLITWGQPNSTWTLQNCMLLPILSAALAFGGLVESTPGIVEKYGIEPVSNVALLDQYAIVTSGVAELQVVLEYANTYWPVMDNCLQAFCRAKIGLSCQANMMNTTYSLGDAHPALIMVELYDNWPVMCFGFDEPPNADIAGTGVIVSFIIQLLVLLITWSLLSLADNVLRAVVYAMARILRGYTVNAARLQADRVSERYQYPVQRAALVSALVEFQRTQVFFMLSLQTAALVALYDRKILGVQDWEGLIRMLSFFNDLATSGGCTVVANLLVLRKDGPLEWLTLGWSGVCVVVSATTWIATHFKPVGINDFTPMSQEIWECAGFLDQRKYCQSAYNYAKASLPVSSLMWATFVLPILVMFCLLVDRANVFGTVHPVSQVAERVNIFVMIDHWLSRKGHQPLRSRMFRLTRIIFAYFAEAWLVYANVFLLVKFFGWLNISQSQWTLGQIIAVAVWAPVFAEYIHLMIRGIEKAFRARLARGYKVVAVTPASATQASHPPHTNVGSASSNSLALAPSRLQTSSISYPSLPISP</sequence>
<reference evidence="2" key="1">
    <citation type="submission" date="2023-07" db="EMBL/GenBank/DDBJ databases">
        <title>Black Yeasts Isolated from many extreme environments.</title>
        <authorList>
            <person name="Coleine C."/>
            <person name="Stajich J.E."/>
            <person name="Selbmann L."/>
        </authorList>
    </citation>
    <scope>NUCLEOTIDE SEQUENCE</scope>
    <source>
        <strain evidence="2">CCFEE 5485</strain>
    </source>
</reference>
<evidence type="ECO:0000256" key="1">
    <source>
        <dbReference type="SAM" id="Phobius"/>
    </source>
</evidence>
<keyword evidence="1" id="KW-0472">Membrane</keyword>
<feature type="transmembrane region" description="Helical" evidence="1">
    <location>
        <begin position="388"/>
        <end position="409"/>
    </location>
</feature>
<proteinExistence type="predicted"/>
<gene>
    <name evidence="2" type="ORF">LTR78_001782</name>
</gene>
<accession>A0AAE1C536</accession>
<feature type="transmembrane region" description="Helical" evidence="1">
    <location>
        <begin position="248"/>
        <end position="271"/>
    </location>
</feature>
<dbReference type="EMBL" id="JAUTXT010000004">
    <property type="protein sequence ID" value="KAK3678485.1"/>
    <property type="molecule type" value="Genomic_DNA"/>
</dbReference>
<dbReference type="AlphaFoldDB" id="A0AAE1C536"/>